<evidence type="ECO:0000313" key="3">
    <source>
        <dbReference type="Proteomes" id="UP000198781"/>
    </source>
</evidence>
<name>A0A1G7EWV0_9BURK</name>
<reference evidence="2 3" key="1">
    <citation type="submission" date="2016-10" db="EMBL/GenBank/DDBJ databases">
        <authorList>
            <person name="de Groot N.N."/>
        </authorList>
    </citation>
    <scope>NUCLEOTIDE SEQUENCE [LARGE SCALE GENOMIC DNA]</scope>
    <source>
        <strain evidence="2 3">DSM 16619</strain>
    </source>
</reference>
<proteinExistence type="predicted"/>
<dbReference type="OrthoDB" id="8820022at2"/>
<protein>
    <submittedName>
        <fullName evidence="2">Uncharacterized protein</fullName>
    </submittedName>
</protein>
<evidence type="ECO:0000256" key="1">
    <source>
        <dbReference type="SAM" id="MobiDB-lite"/>
    </source>
</evidence>
<dbReference type="AlphaFoldDB" id="A0A1G7EWV0"/>
<organism evidence="2 3">
    <name type="scientific">Paracidovorax valerianellae</name>
    <dbReference type="NCBI Taxonomy" id="187868"/>
    <lineage>
        <taxon>Bacteria</taxon>
        <taxon>Pseudomonadati</taxon>
        <taxon>Pseudomonadota</taxon>
        <taxon>Betaproteobacteria</taxon>
        <taxon>Burkholderiales</taxon>
        <taxon>Comamonadaceae</taxon>
        <taxon>Paracidovorax</taxon>
    </lineage>
</organism>
<evidence type="ECO:0000313" key="2">
    <source>
        <dbReference type="EMBL" id="SDE68134.1"/>
    </source>
</evidence>
<keyword evidence="3" id="KW-1185">Reference proteome</keyword>
<dbReference type="Proteomes" id="UP000198781">
    <property type="component" value="Unassembled WGS sequence"/>
</dbReference>
<gene>
    <name evidence="2" type="ORF">SAMN05192589_12514</name>
</gene>
<feature type="region of interest" description="Disordered" evidence="1">
    <location>
        <begin position="1"/>
        <end position="30"/>
    </location>
</feature>
<feature type="compositionally biased region" description="Low complexity" evidence="1">
    <location>
        <begin position="1"/>
        <end position="20"/>
    </location>
</feature>
<accession>A0A1G7EWV0</accession>
<dbReference type="RefSeq" id="WP_139160502.1">
    <property type="nucleotide sequence ID" value="NZ_FMZC01000025.1"/>
</dbReference>
<sequence>MSLSGSSRASSLSEASSFSEHSTDAVDGASSGRLSIGALAGASMEDALHGKIESLMGLSAAEAPDVVARLARNTTVLLRKGIDTPEKLQTFLSQAWRHDAILSFAGMGLADGGGYFAGMTAANEKLVAMLPLTLLKNPSLLGLAVGVGVGAVDVFASVVGGAIVKPKIYNDYGGNLQLPASLRPESTAELLKNAGISAGVNVAKNLPRIPEPFIQAAIEGRGDNSVNRLWADRIDASFIDGGLGMVAAGAKSVMKLSQTVPYDARMLLREDLPEVIDKTRASWGDAFKAMGPAALQGAKSLVTSPVPVAVVATVGLFVSELFAANANIDITGSPASLAPDRADAHMLAQKRASSVMLFGVMSGLIEIGVPYVAQGGAYTAQKIRQAWQHAPNVMDWAQNTLGPVARRPQEHDLEMGRAPQPAR</sequence>
<dbReference type="EMBL" id="FMZC01000025">
    <property type="protein sequence ID" value="SDE68134.1"/>
    <property type="molecule type" value="Genomic_DNA"/>
</dbReference>